<sequence>MKKGEAVAKIFGVPYEKVSKIVFELDEYIKKNIPKDTTYAEARRKLDKYVKEKYKGKDYYLALALEIGFFVDRVTRKAVLIYPEVRKELCEALLLNIVGPYAPEDFDNVMKDLLGISVREFGKMCKKAQVVLTNYVMRNFEGISQAFDSDTERAIAATLLLLVDAVADVPAEATVIRQTVPA</sequence>
<accession>A0ABV4T814</accession>
<reference evidence="1 2" key="1">
    <citation type="submission" date="2023-03" db="EMBL/GenBank/DDBJ databases">
        <title>Speciation in Pyrococcus: adaptation to high temperature as a mechanism.</title>
        <authorList>
            <person name="Gu J."/>
        </authorList>
    </citation>
    <scope>NUCLEOTIDE SEQUENCE [LARGE SCALE GENOMIC DNA]</scope>
    <source>
        <strain evidence="1 2">LMOA34</strain>
    </source>
</reference>
<dbReference type="RefSeq" id="WP_372824453.1">
    <property type="nucleotide sequence ID" value="NZ_JARRIG010000007.1"/>
</dbReference>
<name>A0ABV4T814_9EURY</name>
<dbReference type="Proteomes" id="UP001571980">
    <property type="component" value="Unassembled WGS sequence"/>
</dbReference>
<dbReference type="EMBL" id="JARRIG010000007">
    <property type="protein sequence ID" value="MFA4805113.1"/>
    <property type="molecule type" value="Genomic_DNA"/>
</dbReference>
<keyword evidence="2" id="KW-1185">Reference proteome</keyword>
<proteinExistence type="predicted"/>
<organism evidence="1 2">
    <name type="scientific">Pyrococcus kukulkanii</name>
    <dbReference type="NCBI Taxonomy" id="1609559"/>
    <lineage>
        <taxon>Archaea</taxon>
        <taxon>Methanobacteriati</taxon>
        <taxon>Methanobacteriota</taxon>
        <taxon>Thermococci</taxon>
        <taxon>Thermococcales</taxon>
        <taxon>Thermococcaceae</taxon>
        <taxon>Pyrococcus</taxon>
    </lineage>
</organism>
<comment type="caution">
    <text evidence="1">The sequence shown here is derived from an EMBL/GenBank/DDBJ whole genome shotgun (WGS) entry which is preliminary data.</text>
</comment>
<gene>
    <name evidence="1" type="ORF">P8X34_10295</name>
</gene>
<evidence type="ECO:0000313" key="2">
    <source>
        <dbReference type="Proteomes" id="UP001571980"/>
    </source>
</evidence>
<protein>
    <submittedName>
        <fullName evidence="1">Uncharacterized protein</fullName>
    </submittedName>
</protein>
<evidence type="ECO:0000313" key="1">
    <source>
        <dbReference type="EMBL" id="MFA4805113.1"/>
    </source>
</evidence>